<dbReference type="InterPro" id="IPR025737">
    <property type="entry name" value="FApF"/>
</dbReference>
<comment type="caution">
    <text evidence="2">The sequence shown here is derived from an EMBL/GenBank/DDBJ whole genome shotgun (WGS) entry which is preliminary data.</text>
</comment>
<reference evidence="2 3" key="1">
    <citation type="submission" date="2020-07" db="EMBL/GenBank/DDBJ databases">
        <title>Roseicoccus Jingziensis gen. nov., sp. nov., isolated from coastal seawater.</title>
        <authorList>
            <person name="Feng X."/>
        </authorList>
    </citation>
    <scope>NUCLEOTIDE SEQUENCE [LARGE SCALE GENOMIC DNA]</scope>
    <source>
        <strain evidence="2 3">N1E253</strain>
    </source>
</reference>
<accession>A0A851GP16</accession>
<gene>
    <name evidence="2" type="ORF">HW115_09695</name>
</gene>
<name>A0A851GP16_9BACT</name>
<evidence type="ECO:0000256" key="1">
    <source>
        <dbReference type="SAM" id="SignalP"/>
    </source>
</evidence>
<dbReference type="Pfam" id="PF13557">
    <property type="entry name" value="Phenol_MetA_deg"/>
    <property type="match status" value="1"/>
</dbReference>
<dbReference type="Proteomes" id="UP000557872">
    <property type="component" value="Unassembled WGS sequence"/>
</dbReference>
<protein>
    <submittedName>
        <fullName evidence="2">Transporter</fullName>
    </submittedName>
</protein>
<evidence type="ECO:0000313" key="3">
    <source>
        <dbReference type="Proteomes" id="UP000557872"/>
    </source>
</evidence>
<organism evidence="2 3">
    <name type="scientific">Oceaniferula marina</name>
    <dbReference type="NCBI Taxonomy" id="2748318"/>
    <lineage>
        <taxon>Bacteria</taxon>
        <taxon>Pseudomonadati</taxon>
        <taxon>Verrucomicrobiota</taxon>
        <taxon>Verrucomicrobiia</taxon>
        <taxon>Verrucomicrobiales</taxon>
        <taxon>Verrucomicrobiaceae</taxon>
        <taxon>Oceaniferula</taxon>
    </lineage>
</organism>
<proteinExistence type="predicted"/>
<dbReference type="AlphaFoldDB" id="A0A851GP16"/>
<feature type="chain" id="PRO_5032353846" evidence="1">
    <location>
        <begin position="24"/>
        <end position="311"/>
    </location>
</feature>
<evidence type="ECO:0000313" key="2">
    <source>
        <dbReference type="EMBL" id="NWK55884.1"/>
    </source>
</evidence>
<keyword evidence="3" id="KW-1185">Reference proteome</keyword>
<sequence length="311" mass="34563">MKPLRRHLITTAMSLFISPSLYAAEGGSSHYTPGFYGDFGVALEPEPGLYLRNDLYFYHGDAGRQRFVDVGQIRSELELDMAMYMLTALKVTEHELFGAQYAMGAYLPVLAMDLSATVELGQNDRSFDDDGLFVSDLGLIPISLYWNCGNWHFNASEIVTVPIGQYDQDDDLNGGLNYWSFETTFSTTYLHPEKGTEFSFALGYIYNTENQDTNYQTGQELHLELMLNQYLSETFAIGLQGFVYQQITGDSGSGALLGDFKGEAAGIGPAVYWAGELGGCPLGVSARWIHEFGVDKRLEGDHFFLSATFSF</sequence>
<dbReference type="RefSeq" id="WP_178932421.1">
    <property type="nucleotide sequence ID" value="NZ_JACBAZ010000003.1"/>
</dbReference>
<dbReference type="EMBL" id="JACBAZ010000003">
    <property type="protein sequence ID" value="NWK55884.1"/>
    <property type="molecule type" value="Genomic_DNA"/>
</dbReference>
<keyword evidence="1" id="KW-0732">Signal</keyword>
<feature type="signal peptide" evidence="1">
    <location>
        <begin position="1"/>
        <end position="23"/>
    </location>
</feature>